<dbReference type="OrthoDB" id="3356789at2"/>
<evidence type="ECO:0000256" key="2">
    <source>
        <dbReference type="SAM" id="Phobius"/>
    </source>
</evidence>
<protein>
    <submittedName>
        <fullName evidence="3">Uncharacterized protein</fullName>
    </submittedName>
</protein>
<dbReference type="EMBL" id="PJOS01000003">
    <property type="protein sequence ID" value="PKT74476.1"/>
    <property type="molecule type" value="Genomic_DNA"/>
</dbReference>
<gene>
    <name evidence="3" type="ORF">CW362_02335</name>
</gene>
<evidence type="ECO:0000256" key="1">
    <source>
        <dbReference type="SAM" id="MobiDB-lite"/>
    </source>
</evidence>
<evidence type="ECO:0000313" key="4">
    <source>
        <dbReference type="Proteomes" id="UP000236178"/>
    </source>
</evidence>
<keyword evidence="2" id="KW-0812">Transmembrane</keyword>
<dbReference type="RefSeq" id="WP_103547628.1">
    <property type="nucleotide sequence ID" value="NZ_KZ626842.1"/>
</dbReference>
<keyword evidence="2" id="KW-0472">Membrane</keyword>
<sequence>MSGGGVSGGLAARYRTSTGLPSAIEALIVLSVAVATFIRFGGGVLGGVPGRRPRDGRPRHVSGGAGPPGGLR</sequence>
<feature type="region of interest" description="Disordered" evidence="1">
    <location>
        <begin position="44"/>
        <end position="72"/>
    </location>
</feature>
<feature type="compositionally biased region" description="Gly residues" evidence="1">
    <location>
        <begin position="63"/>
        <end position="72"/>
    </location>
</feature>
<proteinExistence type="predicted"/>
<comment type="caution">
    <text evidence="3">The sequence shown here is derived from an EMBL/GenBank/DDBJ whole genome shotgun (WGS) entry which is preliminary data.</text>
</comment>
<keyword evidence="2" id="KW-1133">Transmembrane helix</keyword>
<reference evidence="3 4" key="1">
    <citation type="submission" date="2017-12" db="EMBL/GenBank/DDBJ databases">
        <title>Streptomyces populusis sp. nov., a novel endophytic actinobacterium isolated from stems of Populus adenopoda Maxim.</title>
        <authorList>
            <person name="Wang Z."/>
        </authorList>
    </citation>
    <scope>NUCLEOTIDE SEQUENCE [LARGE SCALE GENOMIC DNA]</scope>
    <source>
        <strain evidence="3 4">A249</strain>
    </source>
</reference>
<evidence type="ECO:0000313" key="3">
    <source>
        <dbReference type="EMBL" id="PKT74476.1"/>
    </source>
</evidence>
<dbReference type="AlphaFoldDB" id="A0A2I0SX04"/>
<dbReference type="Proteomes" id="UP000236178">
    <property type="component" value="Unassembled WGS sequence"/>
</dbReference>
<name>A0A2I0SX04_9ACTN</name>
<organism evidence="3 4">
    <name type="scientific">Streptomyces populi</name>
    <dbReference type="NCBI Taxonomy" id="2058924"/>
    <lineage>
        <taxon>Bacteria</taxon>
        <taxon>Bacillati</taxon>
        <taxon>Actinomycetota</taxon>
        <taxon>Actinomycetes</taxon>
        <taxon>Kitasatosporales</taxon>
        <taxon>Streptomycetaceae</taxon>
        <taxon>Streptomyces</taxon>
    </lineage>
</organism>
<keyword evidence="4" id="KW-1185">Reference proteome</keyword>
<feature type="transmembrane region" description="Helical" evidence="2">
    <location>
        <begin position="26"/>
        <end position="48"/>
    </location>
</feature>
<accession>A0A2I0SX04</accession>